<feature type="region of interest" description="Disordered" evidence="8">
    <location>
        <begin position="565"/>
        <end position="599"/>
    </location>
</feature>
<dbReference type="NCBIfam" id="TIGR02765">
    <property type="entry name" value="crypto_DASH"/>
    <property type="match status" value="1"/>
</dbReference>
<evidence type="ECO:0000256" key="7">
    <source>
        <dbReference type="RuleBase" id="RU367151"/>
    </source>
</evidence>
<dbReference type="AlphaFoldDB" id="A0A2N5SC22"/>
<protein>
    <recommendedName>
        <fullName evidence="7">Cryptochrome DASH</fullName>
    </recommendedName>
</protein>
<keyword evidence="4 7" id="KW-0157">Chromophore</keyword>
<dbReference type="Gene3D" id="1.25.40.80">
    <property type="match status" value="1"/>
</dbReference>
<dbReference type="Gene3D" id="1.10.579.10">
    <property type="entry name" value="DNA Cyclobutane Dipyrimidine Photolyase, subunit A, domain 3"/>
    <property type="match status" value="1"/>
</dbReference>
<dbReference type="PANTHER" id="PTHR11455:SF22">
    <property type="entry name" value="CRYPTOCHROME DASH"/>
    <property type="match status" value="1"/>
</dbReference>
<evidence type="ECO:0000313" key="11">
    <source>
        <dbReference type="Proteomes" id="UP000235392"/>
    </source>
</evidence>
<evidence type="ECO:0000256" key="4">
    <source>
        <dbReference type="ARBA" id="ARBA00022991"/>
    </source>
</evidence>
<comment type="function">
    <text evidence="7">May have a photoreceptor function.</text>
</comment>
<dbReference type="GO" id="GO:0003904">
    <property type="term" value="F:deoxyribodipyrimidine photo-lyase activity"/>
    <property type="evidence" value="ECO:0007669"/>
    <property type="project" value="TreeGrafter"/>
</dbReference>
<keyword evidence="2 5" id="KW-0285">Flavoprotein</keyword>
<dbReference type="EMBL" id="PGCI01000951">
    <property type="protein sequence ID" value="PLW10754.1"/>
    <property type="molecule type" value="Genomic_DNA"/>
</dbReference>
<comment type="cofactor">
    <cofactor evidence="5 7">
        <name>FAD</name>
        <dbReference type="ChEBI" id="CHEBI:57692"/>
    </cofactor>
    <text evidence="5 7">Binds 1 FAD per subunit.</text>
</comment>
<dbReference type="SUPFAM" id="SSF48173">
    <property type="entry name" value="Cryptochrome/photolyase FAD-binding domain"/>
    <property type="match status" value="1"/>
</dbReference>
<evidence type="ECO:0000259" key="9">
    <source>
        <dbReference type="PROSITE" id="PS51645"/>
    </source>
</evidence>
<dbReference type="SUPFAM" id="SSF52425">
    <property type="entry name" value="Cryptochrome/photolyase, N-terminal domain"/>
    <property type="match status" value="1"/>
</dbReference>
<dbReference type="Proteomes" id="UP000235392">
    <property type="component" value="Unassembled WGS sequence"/>
</dbReference>
<dbReference type="GO" id="GO:0071949">
    <property type="term" value="F:FAD binding"/>
    <property type="evidence" value="ECO:0007669"/>
    <property type="project" value="TreeGrafter"/>
</dbReference>
<dbReference type="InterPro" id="IPR002081">
    <property type="entry name" value="Cryptochrome/DNA_photolyase_1"/>
</dbReference>
<evidence type="ECO:0000256" key="6">
    <source>
        <dbReference type="PIRSR" id="PIRSR602081-2"/>
    </source>
</evidence>
<dbReference type="InterPro" id="IPR036134">
    <property type="entry name" value="Crypto/Photolyase_FAD-like_sf"/>
</dbReference>
<dbReference type="GO" id="GO:0003684">
    <property type="term" value="F:damaged DNA binding"/>
    <property type="evidence" value="ECO:0007669"/>
    <property type="project" value="TreeGrafter"/>
</dbReference>
<feature type="binding site" evidence="5">
    <location>
        <begin position="327"/>
        <end position="331"/>
    </location>
    <ligand>
        <name>FAD</name>
        <dbReference type="ChEBI" id="CHEBI:57692"/>
    </ligand>
</feature>
<sequence length="599" mass="68512">MGVGPRTLTIAIFRNDLRIHDNPILTHSHLATVKEGDLTRKNHVSDYVLPLYVFDERQVELSGLDGYRAQAPGPARTPVCGFWRTGSHRLNFLCQSVYELKDQLKKKGSDLMVRFGVIETTAIKIIEELQRDGFNVSHVYMTKEVAYEEVGTEKKLANLLAKLSHKVPLTLFHSRSLVHPDDLPFTINKTPDVYTPFRSKVESLPANKLCRPLLPLPEKLQPFPPLPASLVQGSPEPGYSGSLCEGEGCSQVFGKLVKPLLAKPDIPHDSNKEVTHEYRPDQRSAFPYQGGEAEALRRLDDYFFKGNSPPVRSYKTTRNGLLGHAYSTKFSPFLALGCISPRKIIHSLWDHEAKFGSNKDTYWVLFEILWRDYFIFISQKFGRTLFFLKGFEGRLDPKGAAQKLSYWKPFKDEKMMQPGSKGHRVDTPVSRNALAWLQGKAGVPFIDANMMELRETGFMSNRGRQNVASFLAKDLELDWRIGAEWFESALLDYDPCSNYGNWQYVAGVGNDPRTSRQFNPIKQAKDYDSQGEYVKMWIPALKRFPANRIHSPWLMNSHEWDKCLAGPTKQATDDKNAEKDYPRRPILEQQAWKKHYQRR</sequence>
<comment type="cofactor">
    <cofactor evidence="7">
        <name>(6R)-5,10-methylene-5,6,7,8-tetrahydrofolate</name>
        <dbReference type="ChEBI" id="CHEBI:15636"/>
    </cofactor>
    <text evidence="7">Binds 1 5,10-methenyltetrahydrofolate (MTHF) per subunit.</text>
</comment>
<evidence type="ECO:0000256" key="8">
    <source>
        <dbReference type="SAM" id="MobiDB-lite"/>
    </source>
</evidence>
<feature type="domain" description="Photolyase/cryptochrome alpha/beta" evidence="9">
    <location>
        <begin position="7"/>
        <end position="177"/>
    </location>
</feature>
<feature type="binding site" evidence="5">
    <location>
        <position position="314"/>
    </location>
    <ligand>
        <name>FAD</name>
        <dbReference type="ChEBI" id="CHEBI:57692"/>
    </ligand>
</feature>
<organism evidence="10 11">
    <name type="scientific">Puccinia coronata f. sp. avenae</name>
    <dbReference type="NCBI Taxonomy" id="200324"/>
    <lineage>
        <taxon>Eukaryota</taxon>
        <taxon>Fungi</taxon>
        <taxon>Dikarya</taxon>
        <taxon>Basidiomycota</taxon>
        <taxon>Pucciniomycotina</taxon>
        <taxon>Pucciniomycetes</taxon>
        <taxon>Pucciniales</taxon>
        <taxon>Pucciniaceae</taxon>
        <taxon>Puccinia</taxon>
    </lineage>
</organism>
<reference evidence="10 11" key="1">
    <citation type="submission" date="2017-11" db="EMBL/GenBank/DDBJ databases">
        <title>De novo assembly and phasing of dikaryotic genomes from two isolates of Puccinia coronata f. sp. avenae, the causal agent of oat crown rust.</title>
        <authorList>
            <person name="Miller M.E."/>
            <person name="Zhang Y."/>
            <person name="Omidvar V."/>
            <person name="Sperschneider J."/>
            <person name="Schwessinger B."/>
            <person name="Raley C."/>
            <person name="Palmer J.M."/>
            <person name="Garnica D."/>
            <person name="Upadhyaya N."/>
            <person name="Rathjen J."/>
            <person name="Taylor J.M."/>
            <person name="Park R.F."/>
            <person name="Dodds P.N."/>
            <person name="Hirsch C.D."/>
            <person name="Kianian S.F."/>
            <person name="Figueroa M."/>
        </authorList>
    </citation>
    <scope>NUCLEOTIDE SEQUENCE [LARGE SCALE GENOMIC DNA]</scope>
    <source>
        <strain evidence="10">12SD80</strain>
    </source>
</reference>
<proteinExistence type="inferred from homology"/>
<evidence type="ECO:0000256" key="1">
    <source>
        <dbReference type="ARBA" id="ARBA00005862"/>
    </source>
</evidence>
<evidence type="ECO:0000256" key="2">
    <source>
        <dbReference type="ARBA" id="ARBA00022630"/>
    </source>
</evidence>
<dbReference type="PROSITE" id="PS51645">
    <property type="entry name" value="PHR_CRY_ALPHA_BETA"/>
    <property type="match status" value="1"/>
</dbReference>
<dbReference type="InterPro" id="IPR005101">
    <property type="entry name" value="Cryptochr/Photolyase_FAD-bd"/>
</dbReference>
<feature type="site" description="Electron transfer via tryptophanyl radical" evidence="6">
    <location>
        <position position="502"/>
    </location>
</feature>
<evidence type="ECO:0000256" key="5">
    <source>
        <dbReference type="PIRSR" id="PIRSR602081-1"/>
    </source>
</evidence>
<accession>A0A2N5SC22</accession>
<dbReference type="InterPro" id="IPR036155">
    <property type="entry name" value="Crypto/Photolyase_N_sf"/>
</dbReference>
<dbReference type="PANTHER" id="PTHR11455">
    <property type="entry name" value="CRYPTOCHROME"/>
    <property type="match status" value="1"/>
</dbReference>
<feature type="compositionally biased region" description="Basic and acidic residues" evidence="8">
    <location>
        <begin position="571"/>
        <end position="586"/>
    </location>
</feature>
<feature type="site" description="Electron transfer via tryptophanyl radical" evidence="6">
    <location>
        <position position="479"/>
    </location>
</feature>
<evidence type="ECO:0000256" key="3">
    <source>
        <dbReference type="ARBA" id="ARBA00022827"/>
    </source>
</evidence>
<name>A0A2N5SC22_9BASI</name>
<dbReference type="InterPro" id="IPR014729">
    <property type="entry name" value="Rossmann-like_a/b/a_fold"/>
</dbReference>
<dbReference type="Pfam" id="PF03441">
    <property type="entry name" value="FAD_binding_7"/>
    <property type="match status" value="1"/>
</dbReference>
<comment type="caution">
    <text evidence="10">The sequence shown here is derived from an EMBL/GenBank/DDBJ whole genome shotgun (WGS) entry which is preliminary data.</text>
</comment>
<feature type="site" description="Electron transfer via tryptophanyl radical" evidence="6">
    <location>
        <position position="407"/>
    </location>
</feature>
<evidence type="ECO:0000313" key="10">
    <source>
        <dbReference type="EMBL" id="PLW10754.1"/>
    </source>
</evidence>
<dbReference type="Gene3D" id="3.40.50.620">
    <property type="entry name" value="HUPs"/>
    <property type="match status" value="1"/>
</dbReference>
<keyword evidence="3 5" id="KW-0274">FAD</keyword>
<gene>
    <name evidence="10" type="ORF">PCASD_20507</name>
</gene>
<dbReference type="PRINTS" id="PR00147">
    <property type="entry name" value="DNAPHOTLYASE"/>
</dbReference>
<dbReference type="Pfam" id="PF00875">
    <property type="entry name" value="DNA_photolyase"/>
    <property type="match status" value="1"/>
</dbReference>
<feature type="binding site" evidence="5">
    <location>
        <begin position="367"/>
        <end position="374"/>
    </location>
    <ligand>
        <name>FAD</name>
        <dbReference type="ChEBI" id="CHEBI:57692"/>
    </ligand>
</feature>
<feature type="binding site" evidence="5">
    <location>
        <begin position="492"/>
        <end position="494"/>
    </location>
    <ligand>
        <name>FAD</name>
        <dbReference type="ChEBI" id="CHEBI:57692"/>
    </ligand>
</feature>
<dbReference type="GO" id="GO:0000719">
    <property type="term" value="P:photoreactive repair"/>
    <property type="evidence" value="ECO:0007669"/>
    <property type="project" value="TreeGrafter"/>
</dbReference>
<comment type="similarity">
    <text evidence="1 7">Belongs to the DNA photolyase class-1 family.</text>
</comment>
<dbReference type="InterPro" id="IPR006050">
    <property type="entry name" value="DNA_photolyase_N"/>
</dbReference>
<dbReference type="InterPro" id="IPR014133">
    <property type="entry name" value="Cry_DASH"/>
</dbReference>